<evidence type="ECO:0000259" key="9">
    <source>
        <dbReference type="PROSITE" id="PS51480"/>
    </source>
</evidence>
<accession>A0A514LIX2</accession>
<evidence type="ECO:0000256" key="8">
    <source>
        <dbReference type="ARBA" id="ARBA00055771"/>
    </source>
</evidence>
<keyword evidence="11" id="KW-1185">Reference proteome</keyword>
<dbReference type="InterPro" id="IPR050861">
    <property type="entry name" value="Dihydroxyacetone_Kinase"/>
</dbReference>
<comment type="catalytic activity">
    <reaction evidence="1">
        <text>dihydroxyacetone + phosphoenolpyruvate = dihydroxyacetone phosphate + pyruvate</text>
        <dbReference type="Rhea" id="RHEA:18381"/>
        <dbReference type="ChEBI" id="CHEBI:15361"/>
        <dbReference type="ChEBI" id="CHEBI:16016"/>
        <dbReference type="ChEBI" id="CHEBI:57642"/>
        <dbReference type="ChEBI" id="CHEBI:58702"/>
        <dbReference type="EC" id="2.7.1.121"/>
    </reaction>
</comment>
<dbReference type="GO" id="GO:0047324">
    <property type="term" value="F:phosphoenolpyruvate-glycerone phosphotransferase activity"/>
    <property type="evidence" value="ECO:0007669"/>
    <property type="project" value="UniProtKB-EC"/>
</dbReference>
<feature type="domain" description="DhaL" evidence="9">
    <location>
        <begin position="4"/>
        <end position="197"/>
    </location>
</feature>
<evidence type="ECO:0000256" key="3">
    <source>
        <dbReference type="ARBA" id="ARBA00012095"/>
    </source>
</evidence>
<keyword evidence="6" id="KW-0319">Glycerol metabolism</keyword>
<proteinExistence type="predicted"/>
<keyword evidence="5 10" id="KW-0418">Kinase</keyword>
<evidence type="ECO:0000313" key="11">
    <source>
        <dbReference type="Proteomes" id="UP000319756"/>
    </source>
</evidence>
<dbReference type="Proteomes" id="UP000319756">
    <property type="component" value="Chromosome"/>
</dbReference>
<dbReference type="PROSITE" id="PS51480">
    <property type="entry name" value="DHAL"/>
    <property type="match status" value="1"/>
</dbReference>
<name>A0A514LIX2_9BACI</name>
<dbReference type="GO" id="GO:0004371">
    <property type="term" value="F:glycerone kinase activity"/>
    <property type="evidence" value="ECO:0007669"/>
    <property type="project" value="InterPro"/>
</dbReference>
<evidence type="ECO:0000256" key="7">
    <source>
        <dbReference type="ARBA" id="ARBA00046577"/>
    </source>
</evidence>
<evidence type="ECO:0000256" key="2">
    <source>
        <dbReference type="ARBA" id="ARBA00004745"/>
    </source>
</evidence>
<dbReference type="EC" id="2.7.1.121" evidence="3"/>
<dbReference type="GO" id="GO:0019563">
    <property type="term" value="P:glycerol catabolic process"/>
    <property type="evidence" value="ECO:0007669"/>
    <property type="project" value="TreeGrafter"/>
</dbReference>
<dbReference type="InterPro" id="IPR036117">
    <property type="entry name" value="DhaL_dom_sf"/>
</dbReference>
<dbReference type="FunFam" id="1.25.40.340:FF:000002">
    <property type="entry name" value="Dihydroxyacetone kinase, L subunit"/>
    <property type="match status" value="1"/>
</dbReference>
<dbReference type="RefSeq" id="WP_142090278.1">
    <property type="nucleotide sequence ID" value="NZ_CP035485.1"/>
</dbReference>
<dbReference type="InterPro" id="IPR004007">
    <property type="entry name" value="DhaL_dom"/>
</dbReference>
<gene>
    <name evidence="10" type="primary">dhaL</name>
    <name evidence="10" type="ORF">EPH95_11950</name>
</gene>
<evidence type="ECO:0000256" key="5">
    <source>
        <dbReference type="ARBA" id="ARBA00022777"/>
    </source>
</evidence>
<dbReference type="InterPro" id="IPR012737">
    <property type="entry name" value="DhaK_L_YcgS"/>
</dbReference>
<reference evidence="11" key="1">
    <citation type="submission" date="2019-01" db="EMBL/GenBank/DDBJ databases">
        <title>Genomic analysis of Salicibibacter sp. NKC3-5.</title>
        <authorList>
            <person name="Oh Y.J."/>
        </authorList>
    </citation>
    <scope>NUCLEOTIDE SEQUENCE [LARGE SCALE GENOMIC DNA]</scope>
    <source>
        <strain evidence="11">NKC3-5</strain>
    </source>
</reference>
<comment type="pathway">
    <text evidence="2">Polyol metabolism; glycerol degradation.</text>
</comment>
<keyword evidence="4" id="KW-0808">Transferase</keyword>
<evidence type="ECO:0000313" key="10">
    <source>
        <dbReference type="EMBL" id="QDI91799.1"/>
    </source>
</evidence>
<dbReference type="SUPFAM" id="SSF101473">
    <property type="entry name" value="DhaL-like"/>
    <property type="match status" value="1"/>
</dbReference>
<comment type="subunit">
    <text evidence="7">Homodimer. The dihydroxyacetone kinase complex is composed of a homodimer of DhaM, a homodimer of DhaK and the subunit DhaL.</text>
</comment>
<dbReference type="AlphaFoldDB" id="A0A514LIX2"/>
<dbReference type="PANTHER" id="PTHR28629">
    <property type="entry name" value="TRIOKINASE/FMN CYCLASE"/>
    <property type="match status" value="1"/>
</dbReference>
<dbReference type="GO" id="GO:0005829">
    <property type="term" value="C:cytosol"/>
    <property type="evidence" value="ECO:0007669"/>
    <property type="project" value="TreeGrafter"/>
</dbReference>
<dbReference type="OrthoDB" id="9800291at2"/>
<comment type="function">
    <text evidence="8">ADP-binding subunit of the dihydroxyacetone kinase, which is responsible for the phosphoenolpyruvate (PEP)-dependent phosphorylation of dihydroxyacetone. DhaL-ADP is converted to DhaL-ATP via a phosphoryl group transfer from DhaM and transmits it to dihydroxyacetone binds to DhaK.</text>
</comment>
<dbReference type="NCBIfam" id="TIGR02365">
    <property type="entry name" value="dha_L_ycgS"/>
    <property type="match status" value="1"/>
</dbReference>
<dbReference type="Pfam" id="PF02734">
    <property type="entry name" value="Dak2"/>
    <property type="match status" value="1"/>
</dbReference>
<dbReference type="SMART" id="SM01120">
    <property type="entry name" value="Dak2"/>
    <property type="match status" value="1"/>
</dbReference>
<dbReference type="Gene3D" id="1.25.40.340">
    <property type="match status" value="1"/>
</dbReference>
<dbReference type="KEGG" id="sale:EPH95_11950"/>
<sequence>MNNEQAAQWMRQTAKMLAEHKDELSKLDQAVGDGDHGVNMERGFRAVMEGLDEWQDLALSQLMQKIGSTLVSNVGGASGPLYGTAFMRLGSAWKEVDHVDGPAWVSGMAKAVEGIAQRGKTQAGEGTLLDVWSPVAAMFDENEPDWKKIEDTAKKGMKETENMVVKKGRGALLGEETVGHVDPGAVSSFYLFQALANTMNEGGG</sequence>
<dbReference type="EMBL" id="CP035485">
    <property type="protein sequence ID" value="QDI91799.1"/>
    <property type="molecule type" value="Genomic_DNA"/>
</dbReference>
<evidence type="ECO:0000256" key="1">
    <source>
        <dbReference type="ARBA" id="ARBA00001113"/>
    </source>
</evidence>
<dbReference type="PANTHER" id="PTHR28629:SF4">
    <property type="entry name" value="TRIOKINASE_FMN CYCLASE"/>
    <property type="match status" value="1"/>
</dbReference>
<organism evidence="10 11">
    <name type="scientific">Salicibibacter halophilus</name>
    <dbReference type="NCBI Taxonomy" id="2502791"/>
    <lineage>
        <taxon>Bacteria</taxon>
        <taxon>Bacillati</taxon>
        <taxon>Bacillota</taxon>
        <taxon>Bacilli</taxon>
        <taxon>Bacillales</taxon>
        <taxon>Bacillaceae</taxon>
        <taxon>Salicibibacter</taxon>
    </lineage>
</organism>
<evidence type="ECO:0000256" key="4">
    <source>
        <dbReference type="ARBA" id="ARBA00022679"/>
    </source>
</evidence>
<protein>
    <recommendedName>
        <fullName evidence="3">phosphoenolpyruvate--glycerone phosphotransferase</fullName>
        <ecNumber evidence="3">2.7.1.121</ecNumber>
    </recommendedName>
</protein>
<evidence type="ECO:0000256" key="6">
    <source>
        <dbReference type="ARBA" id="ARBA00022798"/>
    </source>
</evidence>